<dbReference type="AlphaFoldDB" id="A0A382DIV8"/>
<feature type="non-terminal residue" evidence="3">
    <location>
        <position position="279"/>
    </location>
</feature>
<sequence>MEKIPFYFSIDFEDYTHDLGRSIGNPKPESREKALELSYLRLQYFSERFFNGKKITFFVTGVLARKSPQLIKRIFDDGHEIGCHYNFHDNINLTTREDFANNLDAAIESIHEIIGEKPLGFRAPNFAIDEENTWAYEELAKRFVYDSSFKTSVHINETLNDSQFDFNGNKLYEFCIFGLPILQGNFVVKTGGTFLRLFPIRLTIKAMKKTKELGHTPLIYMHPYEMTLNSDFWVSWKDLKYLKLPKRVIKWARQVQWCKLGHRGVEKKLQDICELFEHQ</sequence>
<feature type="domain" description="DUF3473" evidence="2">
    <location>
        <begin position="165"/>
        <end position="227"/>
    </location>
</feature>
<dbReference type="InterPro" id="IPR002509">
    <property type="entry name" value="NODB_dom"/>
</dbReference>
<name>A0A382DIV8_9ZZZZ</name>
<evidence type="ECO:0000313" key="3">
    <source>
        <dbReference type="EMBL" id="SVB37547.1"/>
    </source>
</evidence>
<dbReference type="Pfam" id="PF01522">
    <property type="entry name" value="Polysacc_deac_1"/>
    <property type="match status" value="1"/>
</dbReference>
<organism evidence="3">
    <name type="scientific">marine metagenome</name>
    <dbReference type="NCBI Taxonomy" id="408172"/>
    <lineage>
        <taxon>unclassified sequences</taxon>
        <taxon>metagenomes</taxon>
        <taxon>ecological metagenomes</taxon>
    </lineage>
</organism>
<evidence type="ECO:0000259" key="1">
    <source>
        <dbReference type="Pfam" id="PF01522"/>
    </source>
</evidence>
<dbReference type="InterPro" id="IPR011330">
    <property type="entry name" value="Glyco_hydro/deAcase_b/a-brl"/>
</dbReference>
<dbReference type="Pfam" id="PF11959">
    <property type="entry name" value="DUF3473"/>
    <property type="match status" value="1"/>
</dbReference>
<dbReference type="GO" id="GO:0005975">
    <property type="term" value="P:carbohydrate metabolic process"/>
    <property type="evidence" value="ECO:0007669"/>
    <property type="project" value="InterPro"/>
</dbReference>
<feature type="domain" description="NodB homology" evidence="1">
    <location>
        <begin position="53"/>
        <end position="140"/>
    </location>
</feature>
<reference evidence="3" key="1">
    <citation type="submission" date="2018-05" db="EMBL/GenBank/DDBJ databases">
        <authorList>
            <person name="Lanie J.A."/>
            <person name="Ng W.-L."/>
            <person name="Kazmierczak K.M."/>
            <person name="Andrzejewski T.M."/>
            <person name="Davidsen T.M."/>
            <person name="Wayne K.J."/>
            <person name="Tettelin H."/>
            <person name="Glass J.I."/>
            <person name="Rusch D."/>
            <person name="Podicherti R."/>
            <person name="Tsui H.-C.T."/>
            <person name="Winkler M.E."/>
        </authorList>
    </citation>
    <scope>NUCLEOTIDE SEQUENCE</scope>
</reference>
<gene>
    <name evidence="3" type="ORF">METZ01_LOCUS190401</name>
</gene>
<proteinExistence type="predicted"/>
<protein>
    <recommendedName>
        <fullName evidence="4">NodB homology domain-containing protein</fullName>
    </recommendedName>
</protein>
<dbReference type="Gene3D" id="3.20.20.370">
    <property type="entry name" value="Glycoside hydrolase/deacetylase"/>
    <property type="match status" value="1"/>
</dbReference>
<accession>A0A382DIV8</accession>
<dbReference type="PANTHER" id="PTHR47561">
    <property type="entry name" value="POLYSACCHARIDE DEACETYLASE FAMILY PROTEIN (AFU_ORTHOLOGUE AFUA_6G05030)"/>
    <property type="match status" value="1"/>
</dbReference>
<dbReference type="EMBL" id="UINC01039284">
    <property type="protein sequence ID" value="SVB37547.1"/>
    <property type="molecule type" value="Genomic_DNA"/>
</dbReference>
<evidence type="ECO:0000259" key="2">
    <source>
        <dbReference type="Pfam" id="PF11959"/>
    </source>
</evidence>
<dbReference type="SUPFAM" id="SSF88713">
    <property type="entry name" value="Glycoside hydrolase/deacetylase"/>
    <property type="match status" value="1"/>
</dbReference>
<dbReference type="GO" id="GO:0016810">
    <property type="term" value="F:hydrolase activity, acting on carbon-nitrogen (but not peptide) bonds"/>
    <property type="evidence" value="ECO:0007669"/>
    <property type="project" value="InterPro"/>
</dbReference>
<dbReference type="InterPro" id="IPR022560">
    <property type="entry name" value="DUF3473"/>
</dbReference>
<evidence type="ECO:0008006" key="4">
    <source>
        <dbReference type="Google" id="ProtNLM"/>
    </source>
</evidence>
<dbReference type="PANTHER" id="PTHR47561:SF1">
    <property type="entry name" value="POLYSACCHARIDE DEACETYLASE FAMILY PROTEIN (AFU_ORTHOLOGUE AFUA_6G05030)"/>
    <property type="match status" value="1"/>
</dbReference>